<organism evidence="1 2">
    <name type="scientific">Polaribacter marinus</name>
    <dbReference type="NCBI Taxonomy" id="2916838"/>
    <lineage>
        <taxon>Bacteria</taxon>
        <taxon>Pseudomonadati</taxon>
        <taxon>Bacteroidota</taxon>
        <taxon>Flavobacteriia</taxon>
        <taxon>Flavobacteriales</taxon>
        <taxon>Flavobacteriaceae</taxon>
    </lineage>
</organism>
<protein>
    <submittedName>
        <fullName evidence="1">Uncharacterized protein</fullName>
    </submittedName>
</protein>
<gene>
    <name evidence="1" type="ORF">MC378_15260</name>
</gene>
<keyword evidence="2" id="KW-1185">Reference proteome</keyword>
<name>A0A9X2ALE5_9FLAO</name>
<reference evidence="1" key="1">
    <citation type="submission" date="2022-02" db="EMBL/GenBank/DDBJ databases">
        <title>Polaribacter sp. MSW13, isolated from seawater.</title>
        <authorList>
            <person name="Kristyanto S."/>
            <person name="Jung J."/>
            <person name="Jeon C.O."/>
        </authorList>
    </citation>
    <scope>NUCLEOTIDE SEQUENCE</scope>
    <source>
        <strain evidence="1">MSW13</strain>
    </source>
</reference>
<evidence type="ECO:0000313" key="2">
    <source>
        <dbReference type="Proteomes" id="UP001139369"/>
    </source>
</evidence>
<dbReference type="EMBL" id="JAKQYM010000041">
    <property type="protein sequence ID" value="MCI2230533.1"/>
    <property type="molecule type" value="Genomic_DNA"/>
</dbReference>
<dbReference type="RefSeq" id="WP_242179690.1">
    <property type="nucleotide sequence ID" value="NZ_JAKQYM010000041.1"/>
</dbReference>
<proteinExistence type="predicted"/>
<comment type="caution">
    <text evidence="1">The sequence shown here is derived from an EMBL/GenBank/DDBJ whole genome shotgun (WGS) entry which is preliminary data.</text>
</comment>
<sequence length="142" mass="17254">MKTEEYYNQSNFKRLSDLQKASEKSMDNEYVKLFKGKEHQFLSILIKNILELKDFNSINIAINEYKVSVRERDLDMLRVLYSEKQKDYEDLNDYWKNEVRHMGKAVLKEIPFKIVIEYSENNIIHKDYEFHLKLFQELGILY</sequence>
<evidence type="ECO:0000313" key="1">
    <source>
        <dbReference type="EMBL" id="MCI2230533.1"/>
    </source>
</evidence>
<dbReference type="Proteomes" id="UP001139369">
    <property type="component" value="Unassembled WGS sequence"/>
</dbReference>
<dbReference type="AlphaFoldDB" id="A0A9X2ALE5"/>
<accession>A0A9X2ALE5</accession>